<evidence type="ECO:0000313" key="3">
    <source>
        <dbReference type="Proteomes" id="UP001620626"/>
    </source>
</evidence>
<accession>A0ABD2LQ81</accession>
<sequence>MRKVSSREEIVQQRVKVADAKNTIVCPPFFILFPLFDCTSATMLIKEYRIVMPFTIEEYQIGQTSPSKAKVCSMAASRPDNLRTRFTI</sequence>
<dbReference type="EMBL" id="JBICBT010000329">
    <property type="protein sequence ID" value="KAL3117314.1"/>
    <property type="molecule type" value="Genomic_DNA"/>
</dbReference>
<dbReference type="Pfam" id="PF02121">
    <property type="entry name" value="IP_trans"/>
    <property type="match status" value="1"/>
</dbReference>
<dbReference type="InterPro" id="IPR055261">
    <property type="entry name" value="PI_transfer_N"/>
</dbReference>
<proteinExistence type="predicted"/>
<gene>
    <name evidence="2" type="ORF">niasHT_009525</name>
</gene>
<evidence type="ECO:0000313" key="2">
    <source>
        <dbReference type="EMBL" id="KAL3117314.1"/>
    </source>
</evidence>
<comment type="caution">
    <text evidence="2">The sequence shown here is derived from an EMBL/GenBank/DDBJ whole genome shotgun (WGS) entry which is preliminary data.</text>
</comment>
<dbReference type="Gene3D" id="3.30.530.20">
    <property type="match status" value="1"/>
</dbReference>
<dbReference type="SUPFAM" id="SSF55961">
    <property type="entry name" value="Bet v1-like"/>
    <property type="match status" value="1"/>
</dbReference>
<dbReference type="InterPro" id="IPR023393">
    <property type="entry name" value="START-like_dom_sf"/>
</dbReference>
<evidence type="ECO:0000259" key="1">
    <source>
        <dbReference type="Pfam" id="PF02121"/>
    </source>
</evidence>
<dbReference type="Proteomes" id="UP001620626">
    <property type="component" value="Unassembled WGS sequence"/>
</dbReference>
<reference evidence="2 3" key="1">
    <citation type="submission" date="2024-10" db="EMBL/GenBank/DDBJ databases">
        <authorList>
            <person name="Kim D."/>
        </authorList>
    </citation>
    <scope>NUCLEOTIDE SEQUENCE [LARGE SCALE GENOMIC DNA]</scope>
    <source>
        <strain evidence="2">BH-2024</strain>
    </source>
</reference>
<organism evidence="2 3">
    <name type="scientific">Heterodera trifolii</name>
    <dbReference type="NCBI Taxonomy" id="157864"/>
    <lineage>
        <taxon>Eukaryota</taxon>
        <taxon>Metazoa</taxon>
        <taxon>Ecdysozoa</taxon>
        <taxon>Nematoda</taxon>
        <taxon>Chromadorea</taxon>
        <taxon>Rhabditida</taxon>
        <taxon>Tylenchina</taxon>
        <taxon>Tylenchomorpha</taxon>
        <taxon>Tylenchoidea</taxon>
        <taxon>Heteroderidae</taxon>
        <taxon>Heteroderinae</taxon>
        <taxon>Heterodera</taxon>
    </lineage>
</organism>
<feature type="domain" description="Phosphatidylinositol transfer protein N-terminal" evidence="1">
    <location>
        <begin position="43"/>
        <end position="64"/>
    </location>
</feature>
<keyword evidence="3" id="KW-1185">Reference proteome</keyword>
<name>A0ABD2LQ81_9BILA</name>
<dbReference type="AlphaFoldDB" id="A0ABD2LQ81"/>
<protein>
    <recommendedName>
        <fullName evidence="1">Phosphatidylinositol transfer protein N-terminal domain-containing protein</fullName>
    </recommendedName>
</protein>